<accession>A0A098YPI5</accession>
<dbReference type="Pfam" id="PF13571">
    <property type="entry name" value="DUF4133"/>
    <property type="match status" value="1"/>
</dbReference>
<keyword evidence="1" id="KW-0812">Transmembrane</keyword>
<evidence type="ECO:0008006" key="5">
    <source>
        <dbReference type="Google" id="ProtNLM"/>
    </source>
</evidence>
<dbReference type="OrthoDB" id="1048241at2"/>
<evidence type="ECO:0000313" key="4">
    <source>
        <dbReference type="Proteomes" id="UP000029723"/>
    </source>
</evidence>
<name>A0A098YPI5_9BACT</name>
<evidence type="ECO:0000313" key="2">
    <source>
        <dbReference type="EMBL" id="KGI21285.1"/>
    </source>
</evidence>
<feature type="transmembrane region" description="Helical" evidence="1">
    <location>
        <begin position="54"/>
        <end position="74"/>
    </location>
</feature>
<feature type="transmembrane region" description="Helical" evidence="1">
    <location>
        <begin position="30"/>
        <end position="48"/>
    </location>
</feature>
<dbReference type="Proteomes" id="UP000029723">
    <property type="component" value="Unassembled WGS sequence"/>
</dbReference>
<dbReference type="InterPro" id="IPR025407">
    <property type="entry name" value="DUF4133"/>
</dbReference>
<dbReference type="EMBL" id="JRPQ01000162">
    <property type="protein sequence ID" value="KGI21285.1"/>
    <property type="molecule type" value="Genomic_DNA"/>
</dbReference>
<dbReference type="EMBL" id="JRPQ01000161">
    <property type="protein sequence ID" value="KGI21291.1"/>
    <property type="molecule type" value="Genomic_DNA"/>
</dbReference>
<evidence type="ECO:0000256" key="1">
    <source>
        <dbReference type="SAM" id="Phobius"/>
    </source>
</evidence>
<protein>
    <recommendedName>
        <fullName evidence="5">Plasmid transfer protein</fullName>
    </recommendedName>
</protein>
<dbReference type="RefSeq" id="WP_036928836.1">
    <property type="nucleotide sequence ID" value="NZ_JRPQ01000161.1"/>
</dbReference>
<gene>
    <name evidence="3" type="ORF">HMPREF9304_11080</name>
    <name evidence="2" type="ORF">HMPREF9304_11110</name>
</gene>
<proteinExistence type="predicted"/>
<keyword evidence="1" id="KW-0472">Membrane</keyword>
<sequence>METVKNDYPDYPVFKGLQKPLEFLGLRGRYIVWAAITVGSGLLSFLIGYMIFGFVISLSLLTIILSVGGVTIFVKQHKGLHTKKSPKGIYIFSHSRQY</sequence>
<dbReference type="AlphaFoldDB" id="A0A098YPI5"/>
<comment type="caution">
    <text evidence="3">The sequence shown here is derived from an EMBL/GenBank/DDBJ whole genome shotgun (WGS) entry which is preliminary data.</text>
</comment>
<evidence type="ECO:0000313" key="3">
    <source>
        <dbReference type="EMBL" id="KGI21291.1"/>
    </source>
</evidence>
<organism evidence="3 4">
    <name type="scientific">Hoylesella timonensis S9-PR14</name>
    <dbReference type="NCBI Taxonomy" id="1401062"/>
    <lineage>
        <taxon>Bacteria</taxon>
        <taxon>Pseudomonadati</taxon>
        <taxon>Bacteroidota</taxon>
        <taxon>Bacteroidia</taxon>
        <taxon>Bacteroidales</taxon>
        <taxon>Prevotellaceae</taxon>
        <taxon>Hoylesella</taxon>
    </lineage>
</organism>
<keyword evidence="1" id="KW-1133">Transmembrane helix</keyword>
<reference evidence="3 4" key="1">
    <citation type="submission" date="2014-07" db="EMBL/GenBank/DDBJ databases">
        <authorList>
            <person name="McCorrison J."/>
            <person name="Sanka R."/>
            <person name="Torralba M."/>
            <person name="Gillis M."/>
            <person name="Haft D.H."/>
            <person name="Methe B."/>
            <person name="Sutton G."/>
            <person name="Nelson K.E."/>
        </authorList>
    </citation>
    <scope>NUCLEOTIDE SEQUENCE [LARGE SCALE GENOMIC DNA]</scope>
    <source>
        <strain evidence="3 4">S9-PR14</strain>
    </source>
</reference>